<dbReference type="AlphaFoldDB" id="A0A948RYM6"/>
<dbReference type="EMBL" id="JAHJDP010000083">
    <property type="protein sequence ID" value="MBU2692012.1"/>
    <property type="molecule type" value="Genomic_DNA"/>
</dbReference>
<protein>
    <submittedName>
        <fullName evidence="1">Uncharacterized protein</fullName>
    </submittedName>
</protein>
<evidence type="ECO:0000313" key="2">
    <source>
        <dbReference type="Proteomes" id="UP000777784"/>
    </source>
</evidence>
<evidence type="ECO:0000313" key="1">
    <source>
        <dbReference type="EMBL" id="MBU2692012.1"/>
    </source>
</evidence>
<organism evidence="1 2">
    <name type="scientific">Eiseniibacteriota bacterium</name>
    <dbReference type="NCBI Taxonomy" id="2212470"/>
    <lineage>
        <taxon>Bacteria</taxon>
        <taxon>Candidatus Eiseniibacteriota</taxon>
    </lineage>
</organism>
<name>A0A948RYM6_UNCEI</name>
<sequence length="110" mass="12688">MRKSTISANRQWLVETMQLLNYGSIHGLLVVDGEPFSDPPPRIVRELKIPGDNDPRPECQLTDFELQTEVIQFFSELDRLGTGTIERIEVRHGKPFRVFIESPIRESQPK</sequence>
<reference evidence="1" key="1">
    <citation type="submission" date="2021-05" db="EMBL/GenBank/DDBJ databases">
        <title>Energy efficiency and biological interactions define the core microbiome of deep oligotrophic groundwater.</title>
        <authorList>
            <person name="Mehrshad M."/>
            <person name="Lopez-Fernandez M."/>
            <person name="Bell E."/>
            <person name="Bernier-Latmani R."/>
            <person name="Bertilsson S."/>
            <person name="Dopson M."/>
        </authorList>
    </citation>
    <scope>NUCLEOTIDE SEQUENCE</scope>
    <source>
        <strain evidence="1">Modern_marine.mb.64</strain>
    </source>
</reference>
<proteinExistence type="predicted"/>
<accession>A0A948RYM6</accession>
<comment type="caution">
    <text evidence="1">The sequence shown here is derived from an EMBL/GenBank/DDBJ whole genome shotgun (WGS) entry which is preliminary data.</text>
</comment>
<gene>
    <name evidence="1" type="ORF">KJ970_13920</name>
</gene>
<dbReference type="Proteomes" id="UP000777784">
    <property type="component" value="Unassembled WGS sequence"/>
</dbReference>